<dbReference type="RefSeq" id="WP_353684384.1">
    <property type="nucleotide sequence ID" value="NZ_CP144373.1"/>
</dbReference>
<protein>
    <submittedName>
        <fullName evidence="1">Uncharacterized protein</fullName>
    </submittedName>
</protein>
<sequence length="108" mass="12143">MRLKQILVTVLISLVVSSGVVFVYDQFFSQKIVTFDLKGYVATLRDLYVTGQIDDKELQRRIDVVEAIVNSTPKRNVIITSDVILGGDRVKNLTPKIETRTKTSDGKN</sequence>
<name>A0AAU8GWX8_9BACT</name>
<reference evidence="1" key="1">
    <citation type="submission" date="2024-01" db="EMBL/GenBank/DDBJ databases">
        <title>The first autotrophic representatives of the genus Thermodesulfovibrio.</title>
        <authorList>
            <person name="Maltseva A.I."/>
            <person name="Elcheninov A.G."/>
            <person name="Kublanov I.V."/>
            <person name="Lebedinsky A.V."/>
            <person name="Frolov E.N."/>
        </authorList>
    </citation>
    <scope>NUCLEOTIDE SEQUENCE</scope>
    <source>
        <strain evidence="1">3907-1M</strain>
    </source>
</reference>
<dbReference type="AlphaFoldDB" id="A0AAU8GWX8"/>
<proteinExistence type="predicted"/>
<dbReference type="KEGG" id="taut:V4D30_00950"/>
<organism evidence="1">
    <name type="scientific">Thermodesulfovibrio autotrophicus</name>
    <dbReference type="NCBI Taxonomy" id="3118333"/>
    <lineage>
        <taxon>Bacteria</taxon>
        <taxon>Pseudomonadati</taxon>
        <taxon>Nitrospirota</taxon>
        <taxon>Thermodesulfovibrionia</taxon>
        <taxon>Thermodesulfovibrionales</taxon>
        <taxon>Thermodesulfovibrionaceae</taxon>
        <taxon>Thermodesulfovibrio</taxon>
    </lineage>
</organism>
<accession>A0AAU8GWX8</accession>
<dbReference type="EMBL" id="CP144373">
    <property type="protein sequence ID" value="XCH46861.1"/>
    <property type="molecule type" value="Genomic_DNA"/>
</dbReference>
<gene>
    <name evidence="1" type="ORF">V4D30_00950</name>
</gene>
<evidence type="ECO:0000313" key="1">
    <source>
        <dbReference type="EMBL" id="XCH46861.1"/>
    </source>
</evidence>